<sequence length="1008" mass="115384">MIPVKLEIEGLYSYKEKQTIDFTQLTGAGLFGIFGSVGSGKSSILEAILLALYGTTERLASKGEKNSMVNLQSPGIAIHFEFQAGKNNTCTYKASYIAKRNSKNFDDVKPATHTFYKKTSEGWLPLEAKGEALVGMKMDHFRQTVIIPQGKFREFIEQKPKDRAEMMKELFGLERFDLAGKTKQLLSIEKEKKIKLETQLEGLAVFTKDALQESESQLHQLTAQKKKEAQLLTQKEQQLNSILAVKEKAEQLIQLKKQLEESDHRLPSFQQKRILLQQYQKALTYVKPLLDQFQELEIDLEKYRISVTDCERFKRRFEQEIEEKNIRYQKLYQDYSNKGEKEARIRDLLQIKELNKLSAEKAALQQDFQQLAQQNSTQQEQKDTLALQIDQAEKAMEQLDVPEMDQVSKLEAAYLELRQLEDRSTLLSGQLKGLSEEDKSAQSAKSQLLQEAGLQEANFTTAIQKTTEKLQQVQKEREHLLQQQGLFEYAHQLKPGEACPLCGALEHPSPLEHDFDEQKLEKTDESIRQFGHRLEALRAAQASYEKLHITLENTQKSHLEKQQEADQVQQRIQSLLKENDAKSGIIAIDQQLKAAKTALQKEKMLQQQLKSLLAEQKAFLAKSEQYLTKYQEADQQVKTLQTKIETKLGEVNFPDLLEKYREANATKIDEDIAKVKRYLDDLEINLPRAQDALNETRQQQATNLANLKTYQDRLGEVKAKIEKIDDSLSLALSQHSFANAAAVKDLLAKQLNPSKLEEEIKAFDKQRDILQAKTQELQADEAVAGFDQTLYIATQEEYQTAKSTLEGTQKRVALLQKDIEEIYTKLEEKAHLKKEYQQVENRENNLKELYGLFQGSGFVKYVSNIYLKELVQTANIRFMQLSKNSLTLEVDESNTFWVKDHLNGGKKRLLKTLSGGQTFQASLCLALALAEKVKSLNRADQSFFFLDEGFGALDKNALRTVFETLKSLRHEKRIVGIISHVEELQQEIGVYAQVELDPEKGSQVTYSF</sequence>
<dbReference type="EMBL" id="CP041253">
    <property type="protein sequence ID" value="QDH79013.1"/>
    <property type="molecule type" value="Genomic_DNA"/>
</dbReference>
<feature type="coiled-coil region" evidence="1">
    <location>
        <begin position="551"/>
        <end position="650"/>
    </location>
</feature>
<feature type="coiled-coil region" evidence="1">
    <location>
        <begin position="211"/>
        <end position="265"/>
    </location>
</feature>
<dbReference type="AlphaFoldDB" id="A0A514CGS8"/>
<evidence type="ECO:0000313" key="2">
    <source>
        <dbReference type="EMBL" id="QDH79013.1"/>
    </source>
</evidence>
<dbReference type="PANTHER" id="PTHR32114:SF2">
    <property type="entry name" value="ABC TRANSPORTER ABCH.3"/>
    <property type="match status" value="1"/>
</dbReference>
<dbReference type="RefSeq" id="WP_141614265.1">
    <property type="nucleotide sequence ID" value="NZ_CP041253.1"/>
</dbReference>
<reference evidence="2 3" key="1">
    <citation type="submission" date="2019-06" db="EMBL/GenBank/DDBJ databases">
        <title>Echinicola alkalisoli sp. nov. isolated from saline soil.</title>
        <authorList>
            <person name="Sun J.-Q."/>
            <person name="Xu L."/>
        </authorList>
    </citation>
    <scope>NUCLEOTIDE SEQUENCE [LARGE SCALE GENOMIC DNA]</scope>
    <source>
        <strain evidence="2 3">LN3S3</strain>
    </source>
</reference>
<keyword evidence="1" id="KW-0175">Coiled coil</keyword>
<protein>
    <submittedName>
        <fullName evidence="2">SMC family ATPase</fullName>
    </submittedName>
</protein>
<accession>A0A514CGS8</accession>
<dbReference type="SUPFAM" id="SSF52540">
    <property type="entry name" value="P-loop containing nucleoside triphosphate hydrolases"/>
    <property type="match status" value="1"/>
</dbReference>
<dbReference type="KEGG" id="echi:FKX85_08175"/>
<gene>
    <name evidence="2" type="ORF">FKX85_08175</name>
</gene>
<dbReference type="PANTHER" id="PTHR32114">
    <property type="entry name" value="ABC TRANSPORTER ABCH.3"/>
    <property type="match status" value="1"/>
</dbReference>
<dbReference type="InterPro" id="IPR027417">
    <property type="entry name" value="P-loop_NTPase"/>
</dbReference>
<organism evidence="2 3">
    <name type="scientific">Echinicola soli</name>
    <dbReference type="NCBI Taxonomy" id="2591634"/>
    <lineage>
        <taxon>Bacteria</taxon>
        <taxon>Pseudomonadati</taxon>
        <taxon>Bacteroidota</taxon>
        <taxon>Cytophagia</taxon>
        <taxon>Cytophagales</taxon>
        <taxon>Cyclobacteriaceae</taxon>
        <taxon>Echinicola</taxon>
    </lineage>
</organism>
<dbReference type="Pfam" id="PF13558">
    <property type="entry name" value="SbcC_Walker_B"/>
    <property type="match status" value="1"/>
</dbReference>
<keyword evidence="3" id="KW-1185">Reference proteome</keyword>
<feature type="coiled-coil region" evidence="1">
    <location>
        <begin position="679"/>
        <end position="727"/>
    </location>
</feature>
<evidence type="ECO:0000313" key="3">
    <source>
        <dbReference type="Proteomes" id="UP000316614"/>
    </source>
</evidence>
<dbReference type="Gene3D" id="3.40.50.300">
    <property type="entry name" value="P-loop containing nucleotide triphosphate hydrolases"/>
    <property type="match status" value="2"/>
</dbReference>
<dbReference type="Proteomes" id="UP000316614">
    <property type="component" value="Chromosome"/>
</dbReference>
<feature type="coiled-coil region" evidence="1">
    <location>
        <begin position="314"/>
        <end position="437"/>
    </location>
</feature>
<name>A0A514CGS8_9BACT</name>
<evidence type="ECO:0000256" key="1">
    <source>
        <dbReference type="SAM" id="Coils"/>
    </source>
</evidence>
<dbReference type="OrthoDB" id="9795626at2"/>
<proteinExistence type="predicted"/>